<dbReference type="InterPro" id="IPR053218">
    <property type="entry name" value="Pathogen-related_defense"/>
</dbReference>
<reference evidence="1 2" key="1">
    <citation type="journal article" date="2018" name="Evol. Lett.">
        <title>Horizontal gene cluster transfer increased hallucinogenic mushroom diversity.</title>
        <authorList>
            <person name="Reynolds H.T."/>
            <person name="Vijayakumar V."/>
            <person name="Gluck-Thaler E."/>
            <person name="Korotkin H.B."/>
            <person name="Matheny P.B."/>
            <person name="Slot J.C."/>
        </authorList>
    </citation>
    <scope>NUCLEOTIDE SEQUENCE [LARGE SCALE GENOMIC DNA]</scope>
    <source>
        <strain evidence="1 2">2629</strain>
    </source>
</reference>
<evidence type="ECO:0008006" key="3">
    <source>
        <dbReference type="Google" id="ProtNLM"/>
    </source>
</evidence>
<dbReference type="EMBL" id="NHTK01001349">
    <property type="protein sequence ID" value="PPQ99677.1"/>
    <property type="molecule type" value="Genomic_DNA"/>
</dbReference>
<dbReference type="AlphaFoldDB" id="A0A409Y9N5"/>
<dbReference type="SUPFAM" id="SSF54427">
    <property type="entry name" value="NTF2-like"/>
    <property type="match status" value="1"/>
</dbReference>
<gene>
    <name evidence="1" type="ORF">CVT24_009749</name>
</gene>
<accession>A0A409Y9N5</accession>
<dbReference type="Proteomes" id="UP000284842">
    <property type="component" value="Unassembled WGS sequence"/>
</dbReference>
<name>A0A409Y9N5_9AGAR</name>
<dbReference type="InParanoid" id="A0A409Y9N5"/>
<organism evidence="1 2">
    <name type="scientific">Panaeolus cyanescens</name>
    <dbReference type="NCBI Taxonomy" id="181874"/>
    <lineage>
        <taxon>Eukaryota</taxon>
        <taxon>Fungi</taxon>
        <taxon>Dikarya</taxon>
        <taxon>Basidiomycota</taxon>
        <taxon>Agaricomycotina</taxon>
        <taxon>Agaricomycetes</taxon>
        <taxon>Agaricomycetidae</taxon>
        <taxon>Agaricales</taxon>
        <taxon>Agaricineae</taxon>
        <taxon>Galeropsidaceae</taxon>
        <taxon>Panaeolus</taxon>
    </lineage>
</organism>
<dbReference type="OrthoDB" id="65445at2759"/>
<evidence type="ECO:0000313" key="2">
    <source>
        <dbReference type="Proteomes" id="UP000284842"/>
    </source>
</evidence>
<dbReference type="PANTHER" id="PTHR31723:SF10">
    <property type="entry name" value="PATHOGEN-RELATED PROTEIN"/>
    <property type="match status" value="1"/>
</dbReference>
<evidence type="ECO:0000313" key="1">
    <source>
        <dbReference type="EMBL" id="PPQ99677.1"/>
    </source>
</evidence>
<sequence>MSLPDFMLDPNVVLKDDAQWRFKTAPDYSLTNATFEETKTTNWAPDSLEGLVQNLVKNWEKEASYKVDPNEWRTISKEKYVFNLNGGKQNMSADDMLRIGTYSALIGKDGVEGAYELPAMDFTKSHKLFKGAMKTFNWEVLEVIGGPPKVSIRWRHWGKMTGNYRAQLNSGRTIFAKANNQLIEVFGVTVAQVNAKFEIESVETFWDPQQLFKQLLSEGLETLEGETFVEELVPLTSGACPVAH</sequence>
<keyword evidence="2" id="KW-1185">Reference proteome</keyword>
<dbReference type="PANTHER" id="PTHR31723">
    <property type="entry name" value="PATHOGENESIS-RELATED FAMILY PROTEIN"/>
    <property type="match status" value="1"/>
</dbReference>
<dbReference type="Gene3D" id="3.10.450.50">
    <property type="match status" value="1"/>
</dbReference>
<dbReference type="InterPro" id="IPR032710">
    <property type="entry name" value="NTF2-like_dom_sf"/>
</dbReference>
<proteinExistence type="predicted"/>
<protein>
    <recommendedName>
        <fullName evidence="3">Pathogen-related protein</fullName>
    </recommendedName>
</protein>
<comment type="caution">
    <text evidence="1">The sequence shown here is derived from an EMBL/GenBank/DDBJ whole genome shotgun (WGS) entry which is preliminary data.</text>
</comment>